<reference evidence="3 4" key="1">
    <citation type="journal article" date="2003" name="Int. J. Syst. Evol. Microbiol.">
        <title>Bacillus nealsonii sp. nov., isolated from a spacecraft-assembly facility, whose spores are gamma-radiation resistant.</title>
        <authorList>
            <person name="Venkateswaran K."/>
            <person name="Kempf M."/>
            <person name="Chen F."/>
            <person name="Satomi M."/>
            <person name="Nicholson W."/>
            <person name="Kern R."/>
        </authorList>
    </citation>
    <scope>NUCLEOTIDE SEQUENCE [LARGE SCALE GENOMIC DNA]</scope>
    <source>
        <strain evidence="3 4">FO-92</strain>
    </source>
</reference>
<accession>A0A2N0YX00</accession>
<gene>
    <name evidence="3" type="ORF">CWS01_20585</name>
</gene>
<name>A0A2N0YX00_9BACI</name>
<dbReference type="RefSeq" id="WP_101179146.1">
    <property type="nucleotide sequence ID" value="NZ_PISE01000061.1"/>
</dbReference>
<evidence type="ECO:0000256" key="1">
    <source>
        <dbReference type="SAM" id="Coils"/>
    </source>
</evidence>
<keyword evidence="1" id="KW-0175">Coiled coil</keyword>
<keyword evidence="4" id="KW-1185">Reference proteome</keyword>
<sequence>MEYISIIAIVVGVLFSLFEKSGKEKKKIPMSTPIPTKKHTPPSLSEEKRIDHSKEISIPLSELETIKLQGRTELDNLKKEKKMLEKKLRILEHQTKVMVKDSSPSQEQANGFFTKNNVVDAIIFSEVLSPPPRRRLAKGYRRNSVR</sequence>
<evidence type="ECO:0000256" key="2">
    <source>
        <dbReference type="SAM" id="MobiDB-lite"/>
    </source>
</evidence>
<feature type="region of interest" description="Disordered" evidence="2">
    <location>
        <begin position="26"/>
        <end position="51"/>
    </location>
</feature>
<evidence type="ECO:0000313" key="4">
    <source>
        <dbReference type="Proteomes" id="UP000233375"/>
    </source>
</evidence>
<dbReference type="AlphaFoldDB" id="A0A2N0YX00"/>
<organism evidence="3 4">
    <name type="scientific">Niallia nealsonii</name>
    <dbReference type="NCBI Taxonomy" id="115979"/>
    <lineage>
        <taxon>Bacteria</taxon>
        <taxon>Bacillati</taxon>
        <taxon>Bacillota</taxon>
        <taxon>Bacilli</taxon>
        <taxon>Bacillales</taxon>
        <taxon>Bacillaceae</taxon>
        <taxon>Niallia</taxon>
    </lineage>
</organism>
<dbReference type="EMBL" id="PISE01000061">
    <property type="protein sequence ID" value="PKG21780.1"/>
    <property type="molecule type" value="Genomic_DNA"/>
</dbReference>
<evidence type="ECO:0000313" key="3">
    <source>
        <dbReference type="EMBL" id="PKG21780.1"/>
    </source>
</evidence>
<dbReference type="Proteomes" id="UP000233375">
    <property type="component" value="Unassembled WGS sequence"/>
</dbReference>
<feature type="coiled-coil region" evidence="1">
    <location>
        <begin position="60"/>
        <end position="94"/>
    </location>
</feature>
<comment type="caution">
    <text evidence="3">The sequence shown here is derived from an EMBL/GenBank/DDBJ whole genome shotgun (WGS) entry which is preliminary data.</text>
</comment>
<proteinExistence type="predicted"/>
<protein>
    <submittedName>
        <fullName evidence="3">Uncharacterized protein</fullName>
    </submittedName>
</protein>